<feature type="transmembrane region" description="Helical" evidence="7">
    <location>
        <begin position="244"/>
        <end position="268"/>
    </location>
</feature>
<organism evidence="10 11">
    <name type="scientific">Alkalicella caledoniensis</name>
    <dbReference type="NCBI Taxonomy" id="2731377"/>
    <lineage>
        <taxon>Bacteria</taxon>
        <taxon>Bacillati</taxon>
        <taxon>Bacillota</taxon>
        <taxon>Clostridia</taxon>
        <taxon>Eubacteriales</taxon>
        <taxon>Proteinivoracaceae</taxon>
        <taxon>Alkalicella</taxon>
    </lineage>
</organism>
<dbReference type="InterPro" id="IPR017871">
    <property type="entry name" value="ABC_transporter-like_CS"/>
</dbReference>
<dbReference type="Gene3D" id="3.40.50.300">
    <property type="entry name" value="P-loop containing nucleotide triphosphate hydrolases"/>
    <property type="match status" value="1"/>
</dbReference>
<dbReference type="GO" id="GO:0005524">
    <property type="term" value="F:ATP binding"/>
    <property type="evidence" value="ECO:0007669"/>
    <property type="project" value="UniProtKB-KW"/>
</dbReference>
<accession>A0A7G9WA47</accession>
<keyword evidence="3" id="KW-0547">Nucleotide-binding</keyword>
<keyword evidence="5 7" id="KW-1133">Transmembrane helix</keyword>
<sequence>MKEIIKIIKLSEVQLSKIVICFVMGILSSLLATVPVLFLGYAISALTSDVIQPLNVFPNLNQATFYLMIYVLTLLTSIIFRNVFCYYSTIISDGVIISLRKQIYSKILSLEYSVFNKKSKGELIHITMNETQKLDFIFSQALFTVFSDIFDLMWISIILFFTDWKLVLILASIVPFIYYASIVTAKIQKKIFSDISKIDSKITSKIESTYNGLESIKAYCSEDLEMDKFSKLTSESLVKKKKSAAILSFYFPTEGVLRLIGTSFLLFYCFYQIQNGLIEIGFITVMLNYSNKFYNPIQNTSKYYQSIQAGLVSSKRILEVLSLTEERKEKKLDFYHTNTPTNEIIFTNINLSIDDKEVFSDLSFKCSKGDIILVKGKSGAGKSTFLKMMLKFYPVEDNKIKIFGLDINSFDTKKLRSIITYSSQNIFLTNESIYSNIEYPSISRSNQLFRSKETIGKFIDQLSIKKPLDFTVFEGGSNISGGEKKRIDFARAYIKEAEIFLFDEPTAGLDIDNESIILKKIKELKGKSTVFIVTHSESALAYEIADRVIEL</sequence>
<evidence type="ECO:0000256" key="2">
    <source>
        <dbReference type="ARBA" id="ARBA00022692"/>
    </source>
</evidence>
<evidence type="ECO:0000259" key="9">
    <source>
        <dbReference type="PROSITE" id="PS50929"/>
    </source>
</evidence>
<dbReference type="InterPro" id="IPR039421">
    <property type="entry name" value="Type_1_exporter"/>
</dbReference>
<dbReference type="PROSITE" id="PS50929">
    <property type="entry name" value="ABC_TM1F"/>
    <property type="match status" value="1"/>
</dbReference>
<dbReference type="GO" id="GO:0140359">
    <property type="term" value="F:ABC-type transporter activity"/>
    <property type="evidence" value="ECO:0007669"/>
    <property type="project" value="InterPro"/>
</dbReference>
<evidence type="ECO:0000256" key="3">
    <source>
        <dbReference type="ARBA" id="ARBA00022741"/>
    </source>
</evidence>
<dbReference type="GO" id="GO:0016887">
    <property type="term" value="F:ATP hydrolysis activity"/>
    <property type="evidence" value="ECO:0007669"/>
    <property type="project" value="InterPro"/>
</dbReference>
<proteinExistence type="predicted"/>
<reference evidence="10 11" key="1">
    <citation type="submission" date="2020-07" db="EMBL/GenBank/DDBJ databases">
        <title>Alkalicella. sp. LB2 genome.</title>
        <authorList>
            <person name="Postec A."/>
            <person name="Quemeneur M."/>
        </authorList>
    </citation>
    <scope>NUCLEOTIDE SEQUENCE [LARGE SCALE GENOMIC DNA]</scope>
    <source>
        <strain evidence="10 11">LB2</strain>
    </source>
</reference>
<dbReference type="GO" id="GO:0034040">
    <property type="term" value="F:ATPase-coupled lipid transmembrane transporter activity"/>
    <property type="evidence" value="ECO:0007669"/>
    <property type="project" value="TreeGrafter"/>
</dbReference>
<feature type="transmembrane region" description="Helical" evidence="7">
    <location>
        <begin position="167"/>
        <end position="187"/>
    </location>
</feature>
<dbReference type="SUPFAM" id="SSF52540">
    <property type="entry name" value="P-loop containing nucleoside triphosphate hydrolases"/>
    <property type="match status" value="1"/>
</dbReference>
<dbReference type="SUPFAM" id="SSF90123">
    <property type="entry name" value="ABC transporter transmembrane region"/>
    <property type="match status" value="1"/>
</dbReference>
<dbReference type="AlphaFoldDB" id="A0A7G9WA47"/>
<evidence type="ECO:0000256" key="1">
    <source>
        <dbReference type="ARBA" id="ARBA00004651"/>
    </source>
</evidence>
<feature type="domain" description="ABC transporter" evidence="8">
    <location>
        <begin position="344"/>
        <end position="551"/>
    </location>
</feature>
<protein>
    <submittedName>
        <fullName evidence="10">ABC transporter ATP-binding protein</fullName>
    </submittedName>
</protein>
<dbReference type="Proteomes" id="UP000516160">
    <property type="component" value="Chromosome"/>
</dbReference>
<dbReference type="InterPro" id="IPR011527">
    <property type="entry name" value="ABC1_TM_dom"/>
</dbReference>
<dbReference type="InterPro" id="IPR003593">
    <property type="entry name" value="AAA+_ATPase"/>
</dbReference>
<evidence type="ECO:0000256" key="5">
    <source>
        <dbReference type="ARBA" id="ARBA00022989"/>
    </source>
</evidence>
<dbReference type="EMBL" id="CP058559">
    <property type="protein sequence ID" value="QNO15559.1"/>
    <property type="molecule type" value="Genomic_DNA"/>
</dbReference>
<evidence type="ECO:0000313" key="10">
    <source>
        <dbReference type="EMBL" id="QNO15559.1"/>
    </source>
</evidence>
<dbReference type="InterPro" id="IPR027417">
    <property type="entry name" value="P-loop_NTPase"/>
</dbReference>
<dbReference type="Pfam" id="PF00005">
    <property type="entry name" value="ABC_tran"/>
    <property type="match status" value="1"/>
</dbReference>
<feature type="transmembrane region" description="Helical" evidence="7">
    <location>
        <begin position="20"/>
        <end position="43"/>
    </location>
</feature>
<dbReference type="SMART" id="SM00382">
    <property type="entry name" value="AAA"/>
    <property type="match status" value="1"/>
</dbReference>
<feature type="domain" description="ABC transmembrane type-1" evidence="9">
    <location>
        <begin position="19"/>
        <end position="309"/>
    </location>
</feature>
<evidence type="ECO:0000256" key="4">
    <source>
        <dbReference type="ARBA" id="ARBA00022840"/>
    </source>
</evidence>
<dbReference type="PROSITE" id="PS50893">
    <property type="entry name" value="ABC_TRANSPORTER_2"/>
    <property type="match status" value="1"/>
</dbReference>
<gene>
    <name evidence="10" type="ORF">HYG86_12650</name>
</gene>
<keyword evidence="4 10" id="KW-0067">ATP-binding</keyword>
<feature type="transmembrane region" description="Helical" evidence="7">
    <location>
        <begin position="63"/>
        <end position="84"/>
    </location>
</feature>
<keyword evidence="6 7" id="KW-0472">Membrane</keyword>
<dbReference type="InterPro" id="IPR003439">
    <property type="entry name" value="ABC_transporter-like_ATP-bd"/>
</dbReference>
<dbReference type="Gene3D" id="1.20.1560.10">
    <property type="entry name" value="ABC transporter type 1, transmembrane domain"/>
    <property type="match status" value="1"/>
</dbReference>
<dbReference type="PANTHER" id="PTHR24221">
    <property type="entry name" value="ATP-BINDING CASSETTE SUB-FAMILY B"/>
    <property type="match status" value="1"/>
</dbReference>
<keyword evidence="2 7" id="KW-0812">Transmembrane</keyword>
<evidence type="ECO:0000259" key="8">
    <source>
        <dbReference type="PROSITE" id="PS50893"/>
    </source>
</evidence>
<keyword evidence="11" id="KW-1185">Reference proteome</keyword>
<dbReference type="RefSeq" id="WP_213165936.1">
    <property type="nucleotide sequence ID" value="NZ_CP058559.1"/>
</dbReference>
<evidence type="ECO:0000256" key="7">
    <source>
        <dbReference type="SAM" id="Phobius"/>
    </source>
</evidence>
<evidence type="ECO:0000313" key="11">
    <source>
        <dbReference type="Proteomes" id="UP000516160"/>
    </source>
</evidence>
<dbReference type="PANTHER" id="PTHR24221:SF654">
    <property type="entry name" value="ATP-BINDING CASSETTE SUB-FAMILY B MEMBER 6"/>
    <property type="match status" value="1"/>
</dbReference>
<dbReference type="CDD" id="cd03228">
    <property type="entry name" value="ABCC_MRP_Like"/>
    <property type="match status" value="1"/>
</dbReference>
<dbReference type="InterPro" id="IPR036640">
    <property type="entry name" value="ABC1_TM_sf"/>
</dbReference>
<dbReference type="GO" id="GO:0005886">
    <property type="term" value="C:plasma membrane"/>
    <property type="evidence" value="ECO:0007669"/>
    <property type="project" value="UniProtKB-SubCell"/>
</dbReference>
<feature type="transmembrane region" description="Helical" evidence="7">
    <location>
        <begin position="136"/>
        <end position="161"/>
    </location>
</feature>
<dbReference type="Pfam" id="PF00664">
    <property type="entry name" value="ABC_membrane"/>
    <property type="match status" value="1"/>
</dbReference>
<dbReference type="KEGG" id="acae:HYG86_12650"/>
<name>A0A7G9WA47_ALKCA</name>
<comment type="subcellular location">
    <subcellularLocation>
        <location evidence="1">Cell membrane</location>
        <topology evidence="1">Multi-pass membrane protein</topology>
    </subcellularLocation>
</comment>
<evidence type="ECO:0000256" key="6">
    <source>
        <dbReference type="ARBA" id="ARBA00023136"/>
    </source>
</evidence>
<dbReference type="PROSITE" id="PS00211">
    <property type="entry name" value="ABC_TRANSPORTER_1"/>
    <property type="match status" value="1"/>
</dbReference>